<dbReference type="STRING" id="619304.SAMN05421760_101755"/>
<dbReference type="Pfam" id="PF08850">
    <property type="entry name" value="DUF1820"/>
    <property type="match status" value="1"/>
</dbReference>
<dbReference type="RefSeq" id="WP_054343279.1">
    <property type="nucleotide sequence ID" value="NZ_FTOE01000001.1"/>
</dbReference>
<accession>A0A1N7J875</accession>
<name>A0A1N7J875_9GAMM</name>
<gene>
    <name evidence="1" type="ORF">SAMN05421760_101755</name>
</gene>
<evidence type="ECO:0008006" key="3">
    <source>
        <dbReference type="Google" id="ProtNLM"/>
    </source>
</evidence>
<protein>
    <recommendedName>
        <fullName evidence="3">DUF1820 domain-containing protein</fullName>
    </recommendedName>
</protein>
<keyword evidence="2" id="KW-1185">Reference proteome</keyword>
<dbReference type="Proteomes" id="UP000185999">
    <property type="component" value="Unassembled WGS sequence"/>
</dbReference>
<dbReference type="InterPro" id="IPR014949">
    <property type="entry name" value="DUF1820"/>
</dbReference>
<evidence type="ECO:0000313" key="2">
    <source>
        <dbReference type="Proteomes" id="UP000185999"/>
    </source>
</evidence>
<sequence>MAIEECIYRVKFINQDKVYEVFVEHIFQSEMWGFIELEGFVFGRRSELLVDPGEEKLKQEFAEVERSYVPLQAIIRIDEVPKGGVAKISDVKGNVTPFPIMPPARK</sequence>
<dbReference type="OrthoDB" id="5641137at2"/>
<reference evidence="2" key="1">
    <citation type="submission" date="2017-01" db="EMBL/GenBank/DDBJ databases">
        <authorList>
            <person name="Varghese N."/>
            <person name="Submissions S."/>
        </authorList>
    </citation>
    <scope>NUCLEOTIDE SEQUENCE [LARGE SCALE GENOMIC DNA]</scope>
    <source>
        <strain evidence="2">DSM 22306</strain>
    </source>
</reference>
<dbReference type="AlphaFoldDB" id="A0A1N7J875"/>
<organism evidence="1 2">
    <name type="scientific">Neptunomonas antarctica</name>
    <dbReference type="NCBI Taxonomy" id="619304"/>
    <lineage>
        <taxon>Bacteria</taxon>
        <taxon>Pseudomonadati</taxon>
        <taxon>Pseudomonadota</taxon>
        <taxon>Gammaproteobacteria</taxon>
        <taxon>Oceanospirillales</taxon>
        <taxon>Oceanospirillaceae</taxon>
        <taxon>Neptunomonas</taxon>
    </lineage>
</organism>
<dbReference type="EMBL" id="FTOE01000001">
    <property type="protein sequence ID" value="SIS45555.1"/>
    <property type="molecule type" value="Genomic_DNA"/>
</dbReference>
<evidence type="ECO:0000313" key="1">
    <source>
        <dbReference type="EMBL" id="SIS45555.1"/>
    </source>
</evidence>
<proteinExistence type="predicted"/>